<accession>V5GS96</accession>
<feature type="non-terminal residue" evidence="1">
    <location>
        <position position="377"/>
    </location>
</feature>
<dbReference type="EMBL" id="GALX01001437">
    <property type="protein sequence ID" value="JAB67029.1"/>
    <property type="molecule type" value="Transcribed_RNA"/>
</dbReference>
<dbReference type="AlphaFoldDB" id="V5GS96"/>
<dbReference type="Pfam" id="PF03564">
    <property type="entry name" value="DUF1759"/>
    <property type="match status" value="1"/>
</dbReference>
<dbReference type="PANTHER" id="PTHR22954:SF3">
    <property type="entry name" value="PROTEIN CBG08539"/>
    <property type="match status" value="1"/>
</dbReference>
<dbReference type="PANTHER" id="PTHR22954">
    <property type="entry name" value="RETROVIRAL PROTEASE-RELATED"/>
    <property type="match status" value="1"/>
</dbReference>
<name>V5GS96_ANOGL</name>
<protein>
    <submittedName>
        <fullName evidence="1">Uncharacterized protein</fullName>
    </submittedName>
</protein>
<proteinExistence type="predicted"/>
<dbReference type="InterPro" id="IPR005312">
    <property type="entry name" value="DUF1759"/>
</dbReference>
<organism evidence="1">
    <name type="scientific">Anoplophora glabripennis</name>
    <name type="common">Asian longhorn beetle</name>
    <name type="synonym">Anoplophora nobilis</name>
    <dbReference type="NCBI Taxonomy" id="217634"/>
    <lineage>
        <taxon>Eukaryota</taxon>
        <taxon>Metazoa</taxon>
        <taxon>Ecdysozoa</taxon>
        <taxon>Arthropoda</taxon>
        <taxon>Hexapoda</taxon>
        <taxon>Insecta</taxon>
        <taxon>Pterygota</taxon>
        <taxon>Neoptera</taxon>
        <taxon>Endopterygota</taxon>
        <taxon>Coleoptera</taxon>
        <taxon>Polyphaga</taxon>
        <taxon>Cucujiformia</taxon>
        <taxon>Chrysomeloidea</taxon>
        <taxon>Cerambycidae</taxon>
        <taxon>Lamiinae</taxon>
        <taxon>Lamiini</taxon>
        <taxon>Anoplophora</taxon>
    </lineage>
</organism>
<reference evidence="1" key="1">
    <citation type="submission" date="2013-07" db="EMBL/GenBank/DDBJ databases">
        <title>Midgut Transcriptome Profiling of Anoplphora glabripennis, a Lignocellulose Degrading, Wood-Boring Cerambycid.</title>
        <authorList>
            <person name="Scully E.D."/>
            <person name="Hoover K."/>
            <person name="Carlson J.E."/>
            <person name="Tien M."/>
            <person name="Geib S.M."/>
        </authorList>
    </citation>
    <scope>NUCLEOTIDE SEQUENCE</scope>
</reference>
<evidence type="ECO:0000313" key="1">
    <source>
        <dbReference type="EMBL" id="JAB67029.1"/>
    </source>
</evidence>
<sequence>MSQNANKIKQYKVLRQINVNQISEMEAFSRRAIDDQDFRDQFKILTSTIDQVATDFRRNHENMIMLMAVQDENFDEEENVRKEFNQSLSQVRIVLLQIAKEESNTDSKFVAGVGTGNSSNSKKNIKLPRIDLPKFSGENITEFKAFYDLYNTLVHDNNDLDPIEKFNLLITHLESPALSHVQKTPLASVNYQSAYDSFVNRFYDKKAIAFTLLQQLEDAPVITNAKNASDLNQLLTIYGENIAGLNNMGFCTADWDFLLLYLFSKHLDENTLTQFELEYPSTNALASFQSLFDFVSLRNKAETSVQRTRFKTQISDKSKTNISNKSHHSYQKPRNSFFLRENETSSPCILCNATHKIYSCPVFYKKTAQERNSFIRQ</sequence>